<feature type="compositionally biased region" description="Basic and acidic residues" evidence="6">
    <location>
        <begin position="272"/>
        <end position="392"/>
    </location>
</feature>
<evidence type="ECO:0008006" key="9">
    <source>
        <dbReference type="Google" id="ProtNLM"/>
    </source>
</evidence>
<dbReference type="InterPro" id="IPR008604">
    <property type="entry name" value="MAP7_fam"/>
</dbReference>
<evidence type="ECO:0000256" key="6">
    <source>
        <dbReference type="SAM" id="MobiDB-lite"/>
    </source>
</evidence>
<evidence type="ECO:0000256" key="4">
    <source>
        <dbReference type="ARBA" id="ARBA00023054"/>
    </source>
</evidence>
<sequence length="491" mass="57828">QRLARERRDVRDKQNALKEAQWQAREERARQYYEKQLEEKKRRLEEQRVKEEKRRTAVEEKRRQKMEEDKARHEAVMRRTVERSQRAIQKPNRWSWGGALHPNTSRLRRLPLTPWQNNVVNRLQQPTHSYLARSRSAMSLSGEQTGDTHTSYVKDPSWLLWSVINSENRGFGRPSTPKLLKSPGAEDPGNIRPLRITPESPQPTRNQAEEEEEEEEEQVLSPPLPRPQPVGQNKPINEQTPAAASGQSILSSTNISSSPAQKPSAGTTDPEEASRIMAENRRLAREQREKEEEERRQQEELAKEEMARRKAEERAKREEEAQRQAEQRRIREEEEKRKEEEERLQREREEAEKLQKQKEEDESRQREEAERMRQERDKHFQKQEAERMERKKRLEEIMKRTRRSEPADKVNAKTVVTILKTFPFTLAFSRENGEFEEMIILPSHSRLSPPEGEEQPEELEERVPVVAFRENGLLKPLSGLDDISAQQGPGQ</sequence>
<keyword evidence="4" id="KW-0175">Coiled coil</keyword>
<reference evidence="7" key="2">
    <citation type="submission" date="2025-09" db="UniProtKB">
        <authorList>
            <consortium name="Ensembl"/>
        </authorList>
    </citation>
    <scope>IDENTIFICATION</scope>
</reference>
<feature type="compositionally biased region" description="Acidic residues" evidence="6">
    <location>
        <begin position="209"/>
        <end position="218"/>
    </location>
</feature>
<dbReference type="PANTHER" id="PTHR15073:SF4">
    <property type="entry name" value="ENSCONSIN"/>
    <property type="match status" value="1"/>
</dbReference>
<organism evidence="7 8">
    <name type="scientific">Mola mola</name>
    <name type="common">Ocean sunfish</name>
    <name type="synonym">Tetraodon mola</name>
    <dbReference type="NCBI Taxonomy" id="94237"/>
    <lineage>
        <taxon>Eukaryota</taxon>
        <taxon>Metazoa</taxon>
        <taxon>Chordata</taxon>
        <taxon>Craniata</taxon>
        <taxon>Vertebrata</taxon>
        <taxon>Euteleostomi</taxon>
        <taxon>Actinopterygii</taxon>
        <taxon>Neopterygii</taxon>
        <taxon>Teleostei</taxon>
        <taxon>Neoteleostei</taxon>
        <taxon>Acanthomorphata</taxon>
        <taxon>Eupercaria</taxon>
        <taxon>Tetraodontiformes</taxon>
        <taxon>Molidae</taxon>
        <taxon>Mola</taxon>
    </lineage>
</organism>
<keyword evidence="8" id="KW-1185">Reference proteome</keyword>
<keyword evidence="5" id="KW-0206">Cytoskeleton</keyword>
<reference evidence="7" key="1">
    <citation type="submission" date="2025-08" db="UniProtKB">
        <authorList>
            <consortium name="Ensembl"/>
        </authorList>
    </citation>
    <scope>IDENTIFICATION</scope>
</reference>
<keyword evidence="3" id="KW-0963">Cytoplasm</keyword>
<proteinExistence type="inferred from homology"/>
<evidence type="ECO:0000256" key="3">
    <source>
        <dbReference type="ARBA" id="ARBA00022490"/>
    </source>
</evidence>
<name>A0A3Q4BJX0_MOLML</name>
<dbReference type="Ensembl" id="ENSMMOT00000020666.1">
    <property type="protein sequence ID" value="ENSMMOP00000020332.1"/>
    <property type="gene ID" value="ENSMMOG00000015443.1"/>
</dbReference>
<feature type="compositionally biased region" description="Basic and acidic residues" evidence="6">
    <location>
        <begin position="1"/>
        <end position="16"/>
    </location>
</feature>
<protein>
    <recommendedName>
        <fullName evidence="9">Microtubule-associated protein 7a</fullName>
    </recommendedName>
</protein>
<evidence type="ECO:0000313" key="7">
    <source>
        <dbReference type="Ensembl" id="ENSMMOP00000020332.1"/>
    </source>
</evidence>
<dbReference type="OMA" id="ISALPCM"/>
<evidence type="ECO:0000256" key="1">
    <source>
        <dbReference type="ARBA" id="ARBA00004245"/>
    </source>
</evidence>
<evidence type="ECO:0000256" key="2">
    <source>
        <dbReference type="ARBA" id="ARBA00007525"/>
    </source>
</evidence>
<accession>A0A3Q4BJX0</accession>
<feature type="compositionally biased region" description="Low complexity" evidence="6">
    <location>
        <begin position="245"/>
        <end position="258"/>
    </location>
</feature>
<dbReference type="PANTHER" id="PTHR15073">
    <property type="entry name" value="MICROTUBULE-ASSOCIATED PROTEIN"/>
    <property type="match status" value="1"/>
</dbReference>
<dbReference type="AlphaFoldDB" id="A0A3Q4BJX0"/>
<dbReference type="GO" id="GO:0000226">
    <property type="term" value="P:microtubule cytoskeleton organization"/>
    <property type="evidence" value="ECO:0007669"/>
    <property type="project" value="InterPro"/>
</dbReference>
<dbReference type="Proteomes" id="UP000261620">
    <property type="component" value="Unplaced"/>
</dbReference>
<evidence type="ECO:0000313" key="8">
    <source>
        <dbReference type="Proteomes" id="UP000261620"/>
    </source>
</evidence>
<feature type="compositionally biased region" description="Polar residues" evidence="6">
    <location>
        <begin position="230"/>
        <end position="242"/>
    </location>
</feature>
<dbReference type="Pfam" id="PF05672">
    <property type="entry name" value="MAP7"/>
    <property type="match status" value="1"/>
</dbReference>
<comment type="subcellular location">
    <subcellularLocation>
        <location evidence="1">Cytoplasm</location>
        <location evidence="1">Cytoskeleton</location>
    </subcellularLocation>
</comment>
<feature type="region of interest" description="Disordered" evidence="6">
    <location>
        <begin position="1"/>
        <end position="23"/>
    </location>
</feature>
<dbReference type="STRING" id="94237.ENSMMOP00000020332"/>
<dbReference type="GO" id="GO:0015630">
    <property type="term" value="C:microtubule cytoskeleton"/>
    <property type="evidence" value="ECO:0007669"/>
    <property type="project" value="InterPro"/>
</dbReference>
<comment type="similarity">
    <text evidence="2">Belongs to the MAP7 family.</text>
</comment>
<feature type="region of interest" description="Disordered" evidence="6">
    <location>
        <begin position="170"/>
        <end position="392"/>
    </location>
</feature>
<evidence type="ECO:0000256" key="5">
    <source>
        <dbReference type="ARBA" id="ARBA00023212"/>
    </source>
</evidence>
<dbReference type="InterPro" id="IPR051483">
    <property type="entry name" value="MAP7_domain-containing"/>
</dbReference>
<feature type="region of interest" description="Disordered" evidence="6">
    <location>
        <begin position="40"/>
        <end position="84"/>
    </location>
</feature>